<dbReference type="PANTHER" id="PTHR43065:SF42">
    <property type="entry name" value="TWO-COMPONENT SENSOR PPRA"/>
    <property type="match status" value="1"/>
</dbReference>
<evidence type="ECO:0000256" key="4">
    <source>
        <dbReference type="SAM" id="Coils"/>
    </source>
</evidence>
<dbReference type="PROSITE" id="PS50109">
    <property type="entry name" value="HIS_KIN"/>
    <property type="match status" value="1"/>
</dbReference>
<feature type="domain" description="Histidine kinase" evidence="5">
    <location>
        <begin position="1689"/>
        <end position="1934"/>
    </location>
</feature>
<evidence type="ECO:0000256" key="2">
    <source>
        <dbReference type="ARBA" id="ARBA00012438"/>
    </source>
</evidence>
<comment type="catalytic activity">
    <reaction evidence="1">
        <text>ATP + protein L-histidine = ADP + protein N-phospho-L-histidine.</text>
        <dbReference type="EC" id="2.7.13.3"/>
    </reaction>
</comment>
<evidence type="ECO:0000256" key="3">
    <source>
        <dbReference type="ARBA" id="ARBA00022553"/>
    </source>
</evidence>
<dbReference type="InterPro" id="IPR003661">
    <property type="entry name" value="HisK_dim/P_dom"/>
</dbReference>
<dbReference type="InterPro" id="IPR003594">
    <property type="entry name" value="HATPase_dom"/>
</dbReference>
<dbReference type="PANTHER" id="PTHR43065">
    <property type="entry name" value="SENSOR HISTIDINE KINASE"/>
    <property type="match status" value="1"/>
</dbReference>
<dbReference type="Pfam" id="PF13474">
    <property type="entry name" value="SnoaL_3"/>
    <property type="match status" value="1"/>
</dbReference>
<dbReference type="RefSeq" id="WP_289999654.1">
    <property type="nucleotide sequence ID" value="NZ_JAUEPH010000003.1"/>
</dbReference>
<gene>
    <name evidence="6" type="ORF">QVH07_08065</name>
</gene>
<dbReference type="CDD" id="cd00082">
    <property type="entry name" value="HisKA"/>
    <property type="match status" value="1"/>
</dbReference>
<dbReference type="SMART" id="SM00387">
    <property type="entry name" value="HATPase_c"/>
    <property type="match status" value="1"/>
</dbReference>
<protein>
    <recommendedName>
        <fullName evidence="2">histidine kinase</fullName>
        <ecNumber evidence="2">2.7.13.3</ecNumber>
    </recommendedName>
</protein>
<dbReference type="GO" id="GO:0005524">
    <property type="term" value="F:ATP binding"/>
    <property type="evidence" value="ECO:0007669"/>
    <property type="project" value="UniProtKB-KW"/>
</dbReference>
<dbReference type="Gene3D" id="1.10.287.130">
    <property type="match status" value="1"/>
</dbReference>
<dbReference type="Pfam" id="PF02518">
    <property type="entry name" value="HATPase_c"/>
    <property type="match status" value="1"/>
</dbReference>
<keyword evidence="3" id="KW-0597">Phosphoprotein</keyword>
<dbReference type="Proteomes" id="UP001171916">
    <property type="component" value="Unassembled WGS sequence"/>
</dbReference>
<keyword evidence="6" id="KW-0547">Nucleotide-binding</keyword>
<keyword evidence="7" id="KW-1185">Reference proteome</keyword>
<keyword evidence="4" id="KW-0175">Coiled coil</keyword>
<dbReference type="InterPro" id="IPR004358">
    <property type="entry name" value="Sig_transdc_His_kin-like_C"/>
</dbReference>
<dbReference type="PRINTS" id="PR00344">
    <property type="entry name" value="BCTRLSENSOR"/>
</dbReference>
<evidence type="ECO:0000259" key="5">
    <source>
        <dbReference type="PROSITE" id="PS50109"/>
    </source>
</evidence>
<dbReference type="SUPFAM" id="SSF47384">
    <property type="entry name" value="Homodimeric domain of signal transducing histidine kinase"/>
    <property type="match status" value="1"/>
</dbReference>
<evidence type="ECO:0000256" key="1">
    <source>
        <dbReference type="ARBA" id="ARBA00000085"/>
    </source>
</evidence>
<dbReference type="EMBL" id="JAUEPH010000003">
    <property type="protein sequence ID" value="MDN3204101.1"/>
    <property type="molecule type" value="Genomic_DNA"/>
</dbReference>
<dbReference type="InterPro" id="IPR036097">
    <property type="entry name" value="HisK_dim/P_sf"/>
</dbReference>
<proteinExistence type="predicted"/>
<dbReference type="EC" id="2.7.13.3" evidence="2"/>
<organism evidence="6 7">
    <name type="scientific">Algoriphagus sediminis</name>
    <dbReference type="NCBI Taxonomy" id="3057113"/>
    <lineage>
        <taxon>Bacteria</taxon>
        <taxon>Pseudomonadati</taxon>
        <taxon>Bacteroidota</taxon>
        <taxon>Cytophagia</taxon>
        <taxon>Cytophagales</taxon>
        <taxon>Cyclobacteriaceae</taxon>
        <taxon>Algoriphagus</taxon>
    </lineage>
</organism>
<dbReference type="SUPFAM" id="SSF55874">
    <property type="entry name" value="ATPase domain of HSP90 chaperone/DNA topoisomerase II/histidine kinase"/>
    <property type="match status" value="1"/>
</dbReference>
<keyword evidence="6" id="KW-0067">ATP-binding</keyword>
<dbReference type="SUPFAM" id="SSF54427">
    <property type="entry name" value="NTF2-like"/>
    <property type="match status" value="1"/>
</dbReference>
<sequence length="1935" mass="222508">MDSKKNREEKALQLYNFFWDSYIKGDLESFASTLDEEFEMIGTSESEIAHNKAEGIAFFKDQLEEVIGKADMRNRQISSKSINDLVFINESCDIYVYGEPEWTFYSKIRISTFLRETESGWKVLQQHGSLPDMRVQEGETMAIEKINRENLELRDAVKRRTIELENKSRELEIEASLERVRGAAMGMKKAEDLLDVCKVISNQLEDFEVDQIRNIQIAIIDEKAGLYTCYQYFPAYKETIIEETEYLKNPVEQEMVLKMLASRDGHFMGHMEGKALKEFEAHRKEENHFPDPLIEESSELGYCFLSIGEGGLGITRYKTIKEEELNLFKRFHQVFSLAYQRFRDIQKAEAQARESDIQLALERVRARTMAMQHSDELTEASQVLDQQVRALGIDTWGCAFHIYADDPEGDYEWFSSKAGTLPFYKTPRENFFLKFYEKGKAGETFHVEEFLGEACKAHYEYIMTIPVMGDALREVVASGGSLPESQYDHIAFFKHGFLLFITYQPVPEAHDIFQRFSKVFEQTYTRFLDLQKAEAQAREAQIEAALERIRSRSMAMHKTSELSEVILVLFKQFEHLNLVVDTCYIDIFDENNQAFNLWIGASTAIYPKQVRLPYFDHPIHNLNKDARENGIEFFTFDEDKKSKKVYFDHFYPNAKGIDVPEDRKEFIAQGIGMTGSSTLGIHSGITMFNYQKIIYSEEENIILKRMNKVFQQTYTRFLDLQKAEEQAREAQIEVALERVRAAAMAMRHSEDLKECTKVVFDELEKLELNMERSGIGIFDPDTRDCQLYTTVENPEGKKELSLGVTSLTIHPLLVQTFEAWEKQEALSYTLEGKDLKNYYDIVSHSEFILSEEVLEKSSALPKEYYHYCPFSAGGLYFFSDIKPTAEDKTIIKRFAEVFDLTYTRFLDLQKAEAQAKENQIQLALERIRARTMAMQKSEELSETASVLFQQFIELGYETERINIGIIREDQRFIEFWSTEQGGNAISQVFKGSIDEPTSIKKFYEGWVNKEESIEVSLEGEELKNWMSYVIDVLKIPTQESLISDRRFHTCAYFSNGLLISTNPKPLLPETLEILKRFAKVFEQTYTRFLDLQKAEAQAREAQIESALERVRSKTMAMHTSQDVGNTMVLLFDELRDLGIQANRSGVLIMNKDGSSELWTAKINSENIVELFPWKLDMSMNHMTLAVYEGWKNQENLINYLFEGKDRKDYYQTLNESPDIPIQFNIEELSEREFTSACYFKEGGIYIFSPERISEDHANILARFASGFGQTYRRYLDLVLAETRTREAQIEAALERVRAKAMAMHSSSDLSDASSVVFDELRHLGIVPLRSGIGLIDKATRRGTMFAAHSAGEGNTLSLIGEIKLSNHELLDNIFENWLKKEIYTPVLNGEELESYYDLLLSSYEDMPKPKFSPDEVQYGYFIPFTHGSFYSWTNKPFEKEELSTIKKFGSVIDLTYKRFCDLQQAEERALAATRQASFDRVRGEIASMRTTSDLNRITPLIWQELTHLGVPFFRCGIFIIKEDEKMVHAYLSTPTGEALAGLHIGFEEEEIGMIKPSIENWRQQKIYTEEWDKELFLRNMQNFIRRGDVKNPKKYQAGDTPPERLVLHLVPFRQGMLYVGNSELLEQKQIELVQTLADSFSVAYSRYEDFNALENAKSKIENTLTELKAAQEQLVQQEKLASLGQLTAGIAHEIKNPLNFVNNFSDLSCELIDEVFEELEKLEPSETKEEIIAILEDVKSNLSRVHEHGTRADGIVKSMLQHSRASGSKREPTAFNPLVQEFVNLSFHGMRAAKSPINVEIDVQLDPDVGDVTLISEDFSRVILNLCNNAFDAMRDKLKQTPDYLPKLTVKTSLENDNVILSIADNGPGIPEEIRDKILQPFFTTKKGTEGTGLGLSITHDIIKAHGGELRVENKSDTEMNKGTTFLITLPISKN</sequence>
<reference evidence="6" key="1">
    <citation type="submission" date="2023-06" db="EMBL/GenBank/DDBJ databases">
        <title>Robiginitalea aurantiacus sp. nov. and Algoriphagus sediminis sp. nov., isolated from coastal sediment.</title>
        <authorList>
            <person name="Zhou Z.Y."/>
            <person name="An J."/>
            <person name="Jia Y.W."/>
            <person name="Du Z.J."/>
        </authorList>
    </citation>
    <scope>NUCLEOTIDE SEQUENCE</scope>
    <source>
        <strain evidence="6">C2-7</strain>
    </source>
</reference>
<evidence type="ECO:0000313" key="7">
    <source>
        <dbReference type="Proteomes" id="UP001171916"/>
    </source>
</evidence>
<name>A0ABT7YCA6_9BACT</name>
<evidence type="ECO:0000313" key="6">
    <source>
        <dbReference type="EMBL" id="MDN3204101.1"/>
    </source>
</evidence>
<feature type="coiled-coil region" evidence="4">
    <location>
        <begin position="1650"/>
        <end position="1680"/>
    </location>
</feature>
<dbReference type="InterPro" id="IPR036890">
    <property type="entry name" value="HATPase_C_sf"/>
</dbReference>
<comment type="caution">
    <text evidence="6">The sequence shown here is derived from an EMBL/GenBank/DDBJ whole genome shotgun (WGS) entry which is preliminary data.</text>
</comment>
<dbReference type="InterPro" id="IPR037401">
    <property type="entry name" value="SnoaL-like"/>
</dbReference>
<dbReference type="InterPro" id="IPR005467">
    <property type="entry name" value="His_kinase_dom"/>
</dbReference>
<dbReference type="Gene3D" id="3.30.565.10">
    <property type="entry name" value="Histidine kinase-like ATPase, C-terminal domain"/>
    <property type="match status" value="1"/>
</dbReference>
<accession>A0ABT7YCA6</accession>
<dbReference type="InterPro" id="IPR032710">
    <property type="entry name" value="NTF2-like_dom_sf"/>
</dbReference>